<evidence type="ECO:0000256" key="3">
    <source>
        <dbReference type="ARBA" id="ARBA00013190"/>
    </source>
</evidence>
<dbReference type="InterPro" id="IPR020843">
    <property type="entry name" value="ER"/>
</dbReference>
<sequence length="766" mass="81695">MLRLATKSFAGSVGSHGLQCQCGCGSNQWRHFSVQSQTHYDIPKTQTAIMYESEGAPLQVRKDWPVVQPKDLKPGEILVRMAYSGVCHSDVIIWEGGGAPVGKKMPLVGGHEGTGYVAAIAENTKTNLKIGDPVGVKWLAHSCLGCEDCRKGHETTCESVIMHGYTVDGSFQQWCVSYADHVTPIPKGYDMAAAAPLLCAGVTVYSALKEIGGAPGEYVVIPGAGGGLGHLACQYAKAMGYKVIAIDSGDDKRKLLEGYGVKHFIDFKDGDVIGQVKAITGRGAHCACVVADSESSYKDALQYIRPHGTVLMVGVPKGGILPMPIEPTVAFAHRIIGTNVGNRQDSIETVNLAADGAVETFYNVEPLTNLPDVFKRMKAGTLFGRTPAQRAVQLTRNSFVGGARSFAVQSQSSYDIPKTQTAVMYEADNSPLQVREDWPVVQPEDLKAGEVLVRIAYTGVCHSDLSVWEGLGPPLPKQFPMIGGHEGAGYVAAIGANTKTKLKVGDAVGVKWLAHTCLGCENCRKGYETTCGEAGVHGLTCHGTFQQWCVSFADHVTPIPKTLHLASAAPILCAGMTVYKALKQIGGSPGEYVVIPGAGGGLGHLACQYARAMGYKVIPIDSGDDKRKLIESYGIKCFIDFKDGDVIEQVRAATGGRGAHAVIVVAGSKDAYKDPLMFLRPRGTLVAVGVPKDTAVVAPVEPLIPLEFRIVGSYVGSRQDAIEAIDLAADGQVKSTYTVEPLKNLPDVFQRMHDGKLRGRIVLDCE</sequence>
<comment type="caution">
    <text evidence="9">The sequence shown here is derived from an EMBL/GenBank/DDBJ whole genome shotgun (WGS) entry which is preliminary data.</text>
</comment>
<reference evidence="9" key="1">
    <citation type="submission" date="2023-08" db="EMBL/GenBank/DDBJ databases">
        <title>Reference Genome Resource for the Citrus Pathogen Phytophthora citrophthora.</title>
        <authorList>
            <person name="Moller H."/>
            <person name="Coetzee B."/>
            <person name="Rose L.J."/>
            <person name="Van Niekerk J.M."/>
        </authorList>
    </citation>
    <scope>NUCLEOTIDE SEQUENCE</scope>
    <source>
        <strain evidence="9">STE-U-9442</strain>
    </source>
</reference>
<dbReference type="InterPro" id="IPR013154">
    <property type="entry name" value="ADH-like_N"/>
</dbReference>
<dbReference type="CDD" id="cd08297">
    <property type="entry name" value="CAD3"/>
    <property type="match status" value="2"/>
</dbReference>
<keyword evidence="7" id="KW-0520">NAD</keyword>
<evidence type="ECO:0000256" key="6">
    <source>
        <dbReference type="ARBA" id="ARBA00023002"/>
    </source>
</evidence>
<evidence type="ECO:0000256" key="7">
    <source>
        <dbReference type="ARBA" id="ARBA00023027"/>
    </source>
</evidence>
<comment type="similarity">
    <text evidence="2">Belongs to the zinc-containing alcohol dehydrogenase family.</text>
</comment>
<evidence type="ECO:0000256" key="2">
    <source>
        <dbReference type="ARBA" id="ARBA00008072"/>
    </source>
</evidence>
<dbReference type="FunFam" id="3.40.50.720:FF:000039">
    <property type="entry name" value="Alcohol dehydrogenase AdhP"/>
    <property type="match status" value="2"/>
</dbReference>
<dbReference type="EC" id="1.1.1.1" evidence="3"/>
<accession>A0AAD9G4N4</accession>
<dbReference type="EMBL" id="JASMQC010000031">
    <property type="protein sequence ID" value="KAK1932086.1"/>
    <property type="molecule type" value="Genomic_DNA"/>
</dbReference>
<dbReference type="FunFam" id="3.90.180.10:FF:000092">
    <property type="entry name" value="Protein CBG23238"/>
    <property type="match status" value="2"/>
</dbReference>
<keyword evidence="6" id="KW-0560">Oxidoreductase</keyword>
<dbReference type="SMART" id="SM00829">
    <property type="entry name" value="PKS_ER"/>
    <property type="match status" value="1"/>
</dbReference>
<dbReference type="Pfam" id="PF08240">
    <property type="entry name" value="ADH_N"/>
    <property type="match status" value="2"/>
</dbReference>
<proteinExistence type="inferred from homology"/>
<dbReference type="SUPFAM" id="SSF50129">
    <property type="entry name" value="GroES-like"/>
    <property type="match status" value="2"/>
</dbReference>
<feature type="domain" description="Enoyl reductase (ER)" evidence="8">
    <location>
        <begin position="427"/>
        <end position="763"/>
    </location>
</feature>
<dbReference type="GO" id="GO:0046872">
    <property type="term" value="F:metal ion binding"/>
    <property type="evidence" value="ECO:0007669"/>
    <property type="project" value="UniProtKB-KW"/>
</dbReference>
<dbReference type="InterPro" id="IPR011032">
    <property type="entry name" value="GroES-like_sf"/>
</dbReference>
<keyword evidence="10" id="KW-1185">Reference proteome</keyword>
<evidence type="ECO:0000256" key="4">
    <source>
        <dbReference type="ARBA" id="ARBA00022723"/>
    </source>
</evidence>
<dbReference type="GO" id="GO:0005737">
    <property type="term" value="C:cytoplasm"/>
    <property type="evidence" value="ECO:0007669"/>
    <property type="project" value="TreeGrafter"/>
</dbReference>
<dbReference type="InterPro" id="IPR036291">
    <property type="entry name" value="NAD(P)-bd_dom_sf"/>
</dbReference>
<evidence type="ECO:0000313" key="9">
    <source>
        <dbReference type="EMBL" id="KAK1932086.1"/>
    </source>
</evidence>
<name>A0AAD9G4N4_9STRA</name>
<evidence type="ECO:0000259" key="8">
    <source>
        <dbReference type="SMART" id="SM00829"/>
    </source>
</evidence>
<evidence type="ECO:0000256" key="1">
    <source>
        <dbReference type="ARBA" id="ARBA00001947"/>
    </source>
</evidence>
<comment type="cofactor">
    <cofactor evidence="1">
        <name>Zn(2+)</name>
        <dbReference type="ChEBI" id="CHEBI:29105"/>
    </cofactor>
</comment>
<dbReference type="InterPro" id="IPR013149">
    <property type="entry name" value="ADH-like_C"/>
</dbReference>
<organism evidence="9 10">
    <name type="scientific">Phytophthora citrophthora</name>
    <dbReference type="NCBI Taxonomy" id="4793"/>
    <lineage>
        <taxon>Eukaryota</taxon>
        <taxon>Sar</taxon>
        <taxon>Stramenopiles</taxon>
        <taxon>Oomycota</taxon>
        <taxon>Peronosporomycetes</taxon>
        <taxon>Peronosporales</taxon>
        <taxon>Peronosporaceae</taxon>
        <taxon>Phytophthora</taxon>
    </lineage>
</organism>
<evidence type="ECO:0000313" key="10">
    <source>
        <dbReference type="Proteomes" id="UP001259832"/>
    </source>
</evidence>
<dbReference type="Pfam" id="PF00107">
    <property type="entry name" value="ADH_zinc_N"/>
    <property type="match status" value="2"/>
</dbReference>
<dbReference type="PANTHER" id="PTHR42940">
    <property type="entry name" value="ALCOHOL DEHYDROGENASE 1-RELATED"/>
    <property type="match status" value="1"/>
</dbReference>
<keyword evidence="5" id="KW-0862">Zinc</keyword>
<dbReference type="AlphaFoldDB" id="A0AAD9G4N4"/>
<evidence type="ECO:0000256" key="5">
    <source>
        <dbReference type="ARBA" id="ARBA00022833"/>
    </source>
</evidence>
<dbReference type="GO" id="GO:0004022">
    <property type="term" value="F:alcohol dehydrogenase (NAD+) activity"/>
    <property type="evidence" value="ECO:0007669"/>
    <property type="project" value="UniProtKB-EC"/>
</dbReference>
<dbReference type="Gene3D" id="3.40.50.720">
    <property type="entry name" value="NAD(P)-binding Rossmann-like Domain"/>
    <property type="match status" value="2"/>
</dbReference>
<dbReference type="Gene3D" id="3.90.180.10">
    <property type="entry name" value="Medium-chain alcohol dehydrogenases, catalytic domain"/>
    <property type="match status" value="2"/>
</dbReference>
<dbReference type="SUPFAM" id="SSF51735">
    <property type="entry name" value="NAD(P)-binding Rossmann-fold domains"/>
    <property type="match status" value="2"/>
</dbReference>
<keyword evidence="4" id="KW-0479">Metal-binding</keyword>
<dbReference type="Proteomes" id="UP001259832">
    <property type="component" value="Unassembled WGS sequence"/>
</dbReference>
<protein>
    <recommendedName>
        <fullName evidence="3">alcohol dehydrogenase</fullName>
        <ecNumber evidence="3">1.1.1.1</ecNumber>
    </recommendedName>
</protein>
<gene>
    <name evidence="9" type="ORF">P3T76_012586</name>
</gene>
<dbReference type="PANTHER" id="PTHR42940:SF3">
    <property type="entry name" value="ALCOHOL DEHYDROGENASE 1-RELATED"/>
    <property type="match status" value="1"/>
</dbReference>